<accession>A0A438J3C8</accession>
<evidence type="ECO:0000313" key="2">
    <source>
        <dbReference type="Proteomes" id="UP000288805"/>
    </source>
</evidence>
<name>A0A438J3C8_VITVI</name>
<gene>
    <name evidence="1" type="ORF">CK203_027818</name>
</gene>
<comment type="caution">
    <text evidence="1">The sequence shown here is derived from an EMBL/GenBank/DDBJ whole genome shotgun (WGS) entry which is preliminary data.</text>
</comment>
<dbReference type="AlphaFoldDB" id="A0A438J3C8"/>
<sequence length="435" mass="49856">MSSSMRRFLEAIDELDLRDLPYKGGFTWSEGLNGQSMSKLNRFLVFEDQERHFSGVVRCTLPRSMSDHFLILLDGGKARRGLIPFHLENMWMKKEGFKELLKSWWQGFNFSRSYSFILAKKLKALKTNLKTWNKDVFGKVGVNKRMANSNRRNCLEKIKINENWLTEEQEIQRGVVRAFQNLVMNPGGWRPSLNGLEFDRIGVEEAVRLKEVFTMEDVFSALSKLNGDKALGPDSKGGGFLSGYRIRGRSGDGVQTTHMLFVDDTLVFYEASQEQMVFLRRVENVEILTLELGCKVGALPSTYLGFPLDAPHKVVVVWGGVEERFRKRLAMWKRQYISKEGRITLIQSTLSSMPIYFMSLMRMPRVGPFVQVELAFAVERESLQKLVISRKFGVEEGGWCTREGPTPYPYPKAIASLKPTLPKSSRSNFYLPRLA</sequence>
<dbReference type="EMBL" id="QGNW01000065">
    <property type="protein sequence ID" value="RVX03471.1"/>
    <property type="molecule type" value="Genomic_DNA"/>
</dbReference>
<proteinExistence type="predicted"/>
<evidence type="ECO:0008006" key="3">
    <source>
        <dbReference type="Google" id="ProtNLM"/>
    </source>
</evidence>
<reference evidence="1 2" key="1">
    <citation type="journal article" date="2018" name="PLoS Genet.">
        <title>Population sequencing reveals clonal diversity and ancestral inbreeding in the grapevine cultivar Chardonnay.</title>
        <authorList>
            <person name="Roach M.J."/>
            <person name="Johnson D.L."/>
            <person name="Bohlmann J."/>
            <person name="van Vuuren H.J."/>
            <person name="Jones S.J."/>
            <person name="Pretorius I.S."/>
            <person name="Schmidt S.A."/>
            <person name="Borneman A.R."/>
        </authorList>
    </citation>
    <scope>NUCLEOTIDE SEQUENCE [LARGE SCALE GENOMIC DNA]</scope>
    <source>
        <strain evidence="2">cv. Chardonnay</strain>
        <tissue evidence="1">Leaf</tissue>
    </source>
</reference>
<protein>
    <recommendedName>
        <fullName evidence="3">Reverse transcriptase domain-containing protein</fullName>
    </recommendedName>
</protein>
<evidence type="ECO:0000313" key="1">
    <source>
        <dbReference type="EMBL" id="RVX03471.1"/>
    </source>
</evidence>
<dbReference type="Proteomes" id="UP000288805">
    <property type="component" value="Unassembled WGS sequence"/>
</dbReference>
<dbReference type="PANTHER" id="PTHR33116">
    <property type="entry name" value="REVERSE TRANSCRIPTASE ZINC-BINDING DOMAIN-CONTAINING PROTEIN-RELATED-RELATED"/>
    <property type="match status" value="1"/>
</dbReference>
<dbReference type="PANTHER" id="PTHR33116:SF78">
    <property type="entry name" value="OS12G0587133 PROTEIN"/>
    <property type="match status" value="1"/>
</dbReference>
<organism evidence="1 2">
    <name type="scientific">Vitis vinifera</name>
    <name type="common">Grape</name>
    <dbReference type="NCBI Taxonomy" id="29760"/>
    <lineage>
        <taxon>Eukaryota</taxon>
        <taxon>Viridiplantae</taxon>
        <taxon>Streptophyta</taxon>
        <taxon>Embryophyta</taxon>
        <taxon>Tracheophyta</taxon>
        <taxon>Spermatophyta</taxon>
        <taxon>Magnoliopsida</taxon>
        <taxon>eudicotyledons</taxon>
        <taxon>Gunneridae</taxon>
        <taxon>Pentapetalae</taxon>
        <taxon>rosids</taxon>
        <taxon>Vitales</taxon>
        <taxon>Vitaceae</taxon>
        <taxon>Viteae</taxon>
        <taxon>Vitis</taxon>
    </lineage>
</organism>